<sequence>MTGGQAHPLPLLGPCDMCGAPDGVLAFVNEQFTEHHCPRCTHRHALYTAAYDHLGFLIRQAVTVWLPTWGHLPGVIDLEEQLRQIGAEVHKDYKAGCFDREGVRSSYPMSRAA</sequence>
<evidence type="ECO:0000313" key="2">
    <source>
        <dbReference type="Proteomes" id="UP000060071"/>
    </source>
</evidence>
<dbReference type="EMBL" id="CP013910">
    <property type="protein sequence ID" value="ALW89614.1"/>
    <property type="molecule type" value="Genomic_DNA"/>
</dbReference>
<keyword evidence="2" id="KW-1185">Reference proteome</keyword>
<accession>A0ABM5X7D1</accession>
<organism evidence="1 2">
    <name type="scientific">Deinococcus actinosclerus</name>
    <dbReference type="NCBI Taxonomy" id="1768108"/>
    <lineage>
        <taxon>Bacteria</taxon>
        <taxon>Thermotogati</taxon>
        <taxon>Deinococcota</taxon>
        <taxon>Deinococci</taxon>
        <taxon>Deinococcales</taxon>
        <taxon>Deinococcaceae</taxon>
        <taxon>Deinococcus</taxon>
    </lineage>
</organism>
<name>A0ABM5X7D1_9DEIO</name>
<evidence type="ECO:0000313" key="1">
    <source>
        <dbReference type="EMBL" id="ALW89614.1"/>
    </source>
</evidence>
<dbReference type="Proteomes" id="UP000060071">
    <property type="component" value="Chromosome"/>
</dbReference>
<protein>
    <submittedName>
        <fullName evidence="1">Uncharacterized protein</fullName>
    </submittedName>
</protein>
<reference evidence="1 2" key="1">
    <citation type="submission" date="2015-12" db="EMBL/GenBank/DDBJ databases">
        <authorList>
            <person name="Kim M.K."/>
            <person name="Srinivasan S."/>
            <person name="Lee J.-J."/>
            <person name="Kim K."/>
        </authorList>
    </citation>
    <scope>NUCLEOTIDE SEQUENCE [LARGE SCALE GENOMIC DNA]</scope>
    <source>
        <strain evidence="1 2">BM2</strain>
    </source>
</reference>
<proteinExistence type="predicted"/>
<gene>
    <name evidence="1" type="ORF">AUC44_12495</name>
</gene>